<reference evidence="1 2" key="1">
    <citation type="journal article" date="2019" name="Int. J. Syst. Evol. Microbiol.">
        <title>The Global Catalogue of Microorganisms (GCM) 10K type strain sequencing project: providing services to taxonomists for standard genome sequencing and annotation.</title>
        <authorList>
            <consortium name="The Broad Institute Genomics Platform"/>
            <consortium name="The Broad Institute Genome Sequencing Center for Infectious Disease"/>
            <person name="Wu L."/>
            <person name="Ma J."/>
        </authorList>
    </citation>
    <scope>NUCLEOTIDE SEQUENCE [LARGE SCALE GENOMIC DNA]</scope>
    <source>
        <strain evidence="1 2">JCM 14307</strain>
    </source>
</reference>
<accession>A0ABN2GCK8</accession>
<evidence type="ECO:0000313" key="2">
    <source>
        <dbReference type="Proteomes" id="UP001500280"/>
    </source>
</evidence>
<dbReference type="Proteomes" id="UP001500280">
    <property type="component" value="Unassembled WGS sequence"/>
</dbReference>
<dbReference type="EMBL" id="BAAANF010000002">
    <property type="protein sequence ID" value="GAA1669063.1"/>
    <property type="molecule type" value="Genomic_DNA"/>
</dbReference>
<comment type="caution">
    <text evidence="1">The sequence shown here is derived from an EMBL/GenBank/DDBJ whole genome shotgun (WGS) entry which is preliminary data.</text>
</comment>
<keyword evidence="2" id="KW-1185">Reference proteome</keyword>
<organism evidence="1 2">
    <name type="scientific">Kribbella yunnanensis</name>
    <dbReference type="NCBI Taxonomy" id="190194"/>
    <lineage>
        <taxon>Bacteria</taxon>
        <taxon>Bacillati</taxon>
        <taxon>Actinomycetota</taxon>
        <taxon>Actinomycetes</taxon>
        <taxon>Propionibacteriales</taxon>
        <taxon>Kribbellaceae</taxon>
        <taxon>Kribbella</taxon>
    </lineage>
</organism>
<sequence length="85" mass="9281">MSMSSKHLNDWAVVLDARTDDEAVNALLDLMNKVVEAHETSKNLVNSLAILPEGVNARRAALALEDAYAALDAGTRAFHRHERGL</sequence>
<dbReference type="RefSeq" id="WP_344145480.1">
    <property type="nucleotide sequence ID" value="NZ_BAAANF010000002.1"/>
</dbReference>
<proteinExistence type="predicted"/>
<protein>
    <submittedName>
        <fullName evidence="1">Uncharacterized protein</fullName>
    </submittedName>
</protein>
<name>A0ABN2GCK8_9ACTN</name>
<evidence type="ECO:0000313" key="1">
    <source>
        <dbReference type="EMBL" id="GAA1669063.1"/>
    </source>
</evidence>
<gene>
    <name evidence="1" type="ORF">GCM10009745_09400</name>
</gene>